<dbReference type="GO" id="GO:0042777">
    <property type="term" value="P:proton motive force-driven plasma membrane ATP synthesis"/>
    <property type="evidence" value="ECO:0007669"/>
    <property type="project" value="UniProtKB-UniRule"/>
</dbReference>
<dbReference type="Gene3D" id="3.30.2320.30">
    <property type="entry name" value="ATP synthase, E subunit, C-terminal"/>
    <property type="match status" value="1"/>
</dbReference>
<dbReference type="GO" id="GO:0046933">
    <property type="term" value="F:proton-transporting ATP synthase activity, rotational mechanism"/>
    <property type="evidence" value="ECO:0007669"/>
    <property type="project" value="UniProtKB-UniRule"/>
</dbReference>
<comment type="function">
    <text evidence="8">Component of the A-type ATP synthase that produces ATP from ADP in the presence of a proton gradient across the membrane.</text>
</comment>
<keyword evidence="9" id="KW-0175">Coiled coil</keyword>
<gene>
    <name evidence="8" type="primary">atpE</name>
    <name evidence="10" type="ORF">GRX66_07805</name>
</gene>
<evidence type="ECO:0000256" key="2">
    <source>
        <dbReference type="ARBA" id="ARBA00022448"/>
    </source>
</evidence>
<evidence type="ECO:0000256" key="5">
    <source>
        <dbReference type="ARBA" id="ARBA00023065"/>
    </source>
</evidence>
<keyword evidence="5 8" id="KW-0406">Ion transport</keyword>
<dbReference type="InterPro" id="IPR038495">
    <property type="entry name" value="ATPase_E_C"/>
</dbReference>
<dbReference type="AlphaFoldDB" id="A0A6B0SLX0"/>
<name>A0A6B0SLX0_9EURY</name>
<reference evidence="10 11" key="1">
    <citation type="submission" date="2019-12" db="EMBL/GenBank/DDBJ databases">
        <title>Isolation and characterization of three novel carbon monoxide-oxidizing members of Halobacteria from salione crusts and soils.</title>
        <authorList>
            <person name="Myers M.R."/>
            <person name="King G.M."/>
        </authorList>
    </citation>
    <scope>NUCLEOTIDE SEQUENCE [LARGE SCALE GENOMIC DNA]</scope>
    <source>
        <strain evidence="10 11">PCN9</strain>
    </source>
</reference>
<evidence type="ECO:0000256" key="1">
    <source>
        <dbReference type="ARBA" id="ARBA00005901"/>
    </source>
</evidence>
<sequence>MSLETVVEDIRDEARERAKEIRNDADQRAEEIIADAEADADVIVDEAEAEAEREIEREREQQLSSAKLEAKQMRLEARRDALQDVRQTVESTIADIDGDEREELTRALLDAAADEFDSDSEVRVYGRSDDEGLISDILDDYDGFEYAGEHDCLGGVVVESETSRVRVNNTFDSVLEDVWEDELKEISARLFEEQ</sequence>
<dbReference type="Pfam" id="PF01991">
    <property type="entry name" value="vATP-synt_E"/>
    <property type="match status" value="1"/>
</dbReference>
<dbReference type="NCBIfam" id="NF002629">
    <property type="entry name" value="PRK02292.1"/>
    <property type="match status" value="1"/>
</dbReference>
<evidence type="ECO:0000256" key="4">
    <source>
        <dbReference type="ARBA" id="ARBA00022781"/>
    </source>
</evidence>
<keyword evidence="4 8" id="KW-0375">Hydrogen ion transport</keyword>
<dbReference type="OrthoDB" id="4691at2157"/>
<comment type="caution">
    <text evidence="10">The sequence shown here is derived from an EMBL/GenBank/DDBJ whole genome shotgun (WGS) entry which is preliminary data.</text>
</comment>
<evidence type="ECO:0000256" key="3">
    <source>
        <dbReference type="ARBA" id="ARBA00022475"/>
    </source>
</evidence>
<comment type="subunit">
    <text evidence="8">Has multiple subunits with at least A(3), B(3), C, D, E, F, H, I and proteolipid K(x).</text>
</comment>
<dbReference type="GO" id="GO:0005524">
    <property type="term" value="F:ATP binding"/>
    <property type="evidence" value="ECO:0007669"/>
    <property type="project" value="UniProtKB-UniRule"/>
</dbReference>
<comment type="subcellular location">
    <subcellularLocation>
        <location evidence="8">Cell membrane</location>
        <topology evidence="8">Peripheral membrane protein</topology>
    </subcellularLocation>
</comment>
<keyword evidence="3 8" id="KW-1003">Cell membrane</keyword>
<dbReference type="RefSeq" id="WP_159526060.1">
    <property type="nucleotide sequence ID" value="NZ_WUUU01000047.1"/>
</dbReference>
<accession>A0A6B0SLX0</accession>
<organism evidence="10 11">
    <name type="scientific">Halobacterium bonnevillei</name>
    <dbReference type="NCBI Taxonomy" id="2692200"/>
    <lineage>
        <taxon>Archaea</taxon>
        <taxon>Methanobacteriati</taxon>
        <taxon>Methanobacteriota</taxon>
        <taxon>Stenosarchaea group</taxon>
        <taxon>Halobacteria</taxon>
        <taxon>Halobacteriales</taxon>
        <taxon>Halobacteriaceae</taxon>
        <taxon>Halobacterium</taxon>
    </lineage>
</organism>
<dbReference type="InterPro" id="IPR002842">
    <property type="entry name" value="ATPase_V1_Esu"/>
</dbReference>
<evidence type="ECO:0000256" key="6">
    <source>
        <dbReference type="ARBA" id="ARBA00023136"/>
    </source>
</evidence>
<dbReference type="EMBL" id="WUUU01000047">
    <property type="protein sequence ID" value="MXR20513.1"/>
    <property type="molecule type" value="Genomic_DNA"/>
</dbReference>
<evidence type="ECO:0000313" key="10">
    <source>
        <dbReference type="EMBL" id="MXR20513.1"/>
    </source>
</evidence>
<dbReference type="Proteomes" id="UP000471521">
    <property type="component" value="Unassembled WGS sequence"/>
</dbReference>
<keyword evidence="11" id="KW-1185">Reference proteome</keyword>
<protein>
    <recommendedName>
        <fullName evidence="8">A-type ATP synthase subunit E</fullName>
    </recommendedName>
</protein>
<comment type="similarity">
    <text evidence="1 8">Belongs to the V-ATPase E subunit family.</text>
</comment>
<dbReference type="PANTHER" id="PTHR45715">
    <property type="entry name" value="ATPASE H+-TRANSPORTING V1 SUBUNIT E1A-RELATED"/>
    <property type="match status" value="1"/>
</dbReference>
<dbReference type="GO" id="GO:0046961">
    <property type="term" value="F:proton-transporting ATPase activity, rotational mechanism"/>
    <property type="evidence" value="ECO:0007669"/>
    <property type="project" value="InterPro"/>
</dbReference>
<keyword evidence="7 8" id="KW-0066">ATP synthesis</keyword>
<feature type="coiled-coil region" evidence="9">
    <location>
        <begin position="11"/>
        <end position="85"/>
    </location>
</feature>
<dbReference type="HAMAP" id="MF_00311">
    <property type="entry name" value="ATP_synth_E_arch"/>
    <property type="match status" value="1"/>
</dbReference>
<dbReference type="GO" id="GO:0033178">
    <property type="term" value="C:proton-transporting two-sector ATPase complex, catalytic domain"/>
    <property type="evidence" value="ECO:0007669"/>
    <property type="project" value="InterPro"/>
</dbReference>
<evidence type="ECO:0000256" key="7">
    <source>
        <dbReference type="ARBA" id="ARBA00023310"/>
    </source>
</evidence>
<dbReference type="GO" id="GO:0005886">
    <property type="term" value="C:plasma membrane"/>
    <property type="evidence" value="ECO:0007669"/>
    <property type="project" value="UniProtKB-SubCell"/>
</dbReference>
<evidence type="ECO:0000313" key="11">
    <source>
        <dbReference type="Proteomes" id="UP000471521"/>
    </source>
</evidence>
<evidence type="ECO:0000256" key="9">
    <source>
        <dbReference type="SAM" id="Coils"/>
    </source>
</evidence>
<evidence type="ECO:0000256" key="8">
    <source>
        <dbReference type="HAMAP-Rule" id="MF_00311"/>
    </source>
</evidence>
<dbReference type="SUPFAM" id="SSF160527">
    <property type="entry name" value="V-type ATPase subunit E-like"/>
    <property type="match status" value="1"/>
</dbReference>
<keyword evidence="6 8" id="KW-0472">Membrane</keyword>
<dbReference type="Gene3D" id="1.20.5.620">
    <property type="entry name" value="F1F0 ATP synthase subunit B, membrane domain"/>
    <property type="match status" value="1"/>
</dbReference>
<keyword evidence="2 8" id="KW-0813">Transport</keyword>
<proteinExistence type="inferred from homology"/>